<name>A0ABQ5T7R4_9CAUL</name>
<evidence type="ECO:0008006" key="4">
    <source>
        <dbReference type="Google" id="ProtNLM"/>
    </source>
</evidence>
<accession>A0ABQ5T7R4</accession>
<keyword evidence="1" id="KW-1133">Transmembrane helix</keyword>
<feature type="transmembrane region" description="Helical" evidence="1">
    <location>
        <begin position="6"/>
        <end position="28"/>
    </location>
</feature>
<comment type="caution">
    <text evidence="2">The sequence shown here is derived from an EMBL/GenBank/DDBJ whole genome shotgun (WGS) entry which is preliminary data.</text>
</comment>
<gene>
    <name evidence="2" type="ORF">GCM10017620_16050</name>
</gene>
<keyword evidence="3" id="KW-1185">Reference proteome</keyword>
<dbReference type="Proteomes" id="UP001143509">
    <property type="component" value="Unassembled WGS sequence"/>
</dbReference>
<organism evidence="2 3">
    <name type="scientific">Brevundimonas intermedia</name>
    <dbReference type="NCBI Taxonomy" id="74315"/>
    <lineage>
        <taxon>Bacteria</taxon>
        <taxon>Pseudomonadati</taxon>
        <taxon>Pseudomonadota</taxon>
        <taxon>Alphaproteobacteria</taxon>
        <taxon>Caulobacterales</taxon>
        <taxon>Caulobacteraceae</taxon>
        <taxon>Brevundimonas</taxon>
    </lineage>
</organism>
<evidence type="ECO:0000313" key="3">
    <source>
        <dbReference type="Proteomes" id="UP001143509"/>
    </source>
</evidence>
<feature type="transmembrane region" description="Helical" evidence="1">
    <location>
        <begin position="97"/>
        <end position="115"/>
    </location>
</feature>
<reference evidence="2" key="2">
    <citation type="submission" date="2023-01" db="EMBL/GenBank/DDBJ databases">
        <authorList>
            <person name="Sun Q."/>
            <person name="Evtushenko L."/>
        </authorList>
    </citation>
    <scope>NUCLEOTIDE SEQUENCE</scope>
    <source>
        <strain evidence="2">VKM B-1499</strain>
    </source>
</reference>
<sequence length="218" mass="23328">MTDAHTLNILAHVSTGALALLIGLIPLFSRKGGPLHRWSGRATAGLGLVVLSCAVLAVILFRPPAPLVAATLTAGYQYLSGLRTLSLTRRGPRLPDTLLSILGVGMALLVAFQMGHGTASWTPAIGYTTIGYLLTMTAYDLSRPLWVGVWYRRVRSLDHGVKMIGFYFAMLSAGAGNLLAEWQPLSQVLPSAVGMAAMVGFVVWYSLHPIRLGTESRA</sequence>
<feature type="transmembrane region" description="Helical" evidence="1">
    <location>
        <begin position="40"/>
        <end position="61"/>
    </location>
</feature>
<reference evidence="2" key="1">
    <citation type="journal article" date="2014" name="Int. J. Syst. Evol. Microbiol.">
        <title>Complete genome of a new Firmicutes species belonging to the dominant human colonic microbiota ('Ruminococcus bicirculans') reveals two chromosomes and a selective capacity to utilize plant glucans.</title>
        <authorList>
            <consortium name="NISC Comparative Sequencing Program"/>
            <person name="Wegmann U."/>
            <person name="Louis P."/>
            <person name="Goesmann A."/>
            <person name="Henrissat B."/>
            <person name="Duncan S.H."/>
            <person name="Flint H.J."/>
        </authorList>
    </citation>
    <scope>NUCLEOTIDE SEQUENCE</scope>
    <source>
        <strain evidence="2">VKM B-1499</strain>
    </source>
</reference>
<dbReference type="RefSeq" id="WP_271164851.1">
    <property type="nucleotide sequence ID" value="NZ_BSFD01000003.1"/>
</dbReference>
<feature type="transmembrane region" description="Helical" evidence="1">
    <location>
        <begin position="121"/>
        <end position="142"/>
    </location>
</feature>
<dbReference type="EMBL" id="BSFD01000003">
    <property type="protein sequence ID" value="GLK48632.1"/>
    <property type="molecule type" value="Genomic_DNA"/>
</dbReference>
<feature type="transmembrane region" description="Helical" evidence="1">
    <location>
        <begin position="163"/>
        <end position="182"/>
    </location>
</feature>
<feature type="transmembrane region" description="Helical" evidence="1">
    <location>
        <begin position="188"/>
        <end position="207"/>
    </location>
</feature>
<evidence type="ECO:0000256" key="1">
    <source>
        <dbReference type="SAM" id="Phobius"/>
    </source>
</evidence>
<keyword evidence="1" id="KW-0812">Transmembrane</keyword>
<protein>
    <recommendedName>
        <fullName evidence="4">DUF2306 domain-containing protein</fullName>
    </recommendedName>
</protein>
<evidence type="ECO:0000313" key="2">
    <source>
        <dbReference type="EMBL" id="GLK48632.1"/>
    </source>
</evidence>
<proteinExistence type="predicted"/>
<keyword evidence="1" id="KW-0472">Membrane</keyword>